<gene>
    <name evidence="2" type="ORF">NCTC13492_01828</name>
    <name evidence="1" type="ORF">SAMN05421542_3014</name>
</gene>
<proteinExistence type="predicted"/>
<evidence type="ECO:0000313" key="4">
    <source>
        <dbReference type="Proteomes" id="UP000251670"/>
    </source>
</evidence>
<organism evidence="2 4">
    <name type="scientific">Chryseobacterium jejuense</name>
    <dbReference type="NCBI Taxonomy" id="445960"/>
    <lineage>
        <taxon>Bacteria</taxon>
        <taxon>Pseudomonadati</taxon>
        <taxon>Bacteroidota</taxon>
        <taxon>Flavobacteriia</taxon>
        <taxon>Flavobacteriales</taxon>
        <taxon>Weeksellaceae</taxon>
        <taxon>Chryseobacterium group</taxon>
        <taxon>Chryseobacterium</taxon>
    </lineage>
</organism>
<dbReference type="EMBL" id="UAWB01000002">
    <property type="protein sequence ID" value="SQB28511.1"/>
    <property type="molecule type" value="Genomic_DNA"/>
</dbReference>
<dbReference type="Proteomes" id="UP000199426">
    <property type="component" value="Unassembled WGS sequence"/>
</dbReference>
<protein>
    <submittedName>
        <fullName evidence="2">Uncharacterized protein</fullName>
    </submittedName>
</protein>
<name>A0A2X2VSE3_CHRJE</name>
<keyword evidence="3" id="KW-1185">Reference proteome</keyword>
<dbReference type="STRING" id="445960.SAMN05421542_3014"/>
<dbReference type="AlphaFoldDB" id="A0A2X2VSE3"/>
<evidence type="ECO:0000313" key="2">
    <source>
        <dbReference type="EMBL" id="SQB28511.1"/>
    </source>
</evidence>
<evidence type="ECO:0000313" key="3">
    <source>
        <dbReference type="Proteomes" id="UP000199426"/>
    </source>
</evidence>
<sequence length="42" mass="4633">MEEDHLLDAIAGIQQPDAVELGQKAIVVRPAQIHLHHIANQI</sequence>
<reference evidence="1 3" key="1">
    <citation type="submission" date="2016-10" db="EMBL/GenBank/DDBJ databases">
        <authorList>
            <person name="Varghese N."/>
            <person name="Submissions S."/>
        </authorList>
    </citation>
    <scope>NUCLEOTIDE SEQUENCE [LARGE SCALE GENOMIC DNA]</scope>
    <source>
        <strain evidence="1 3">DSM 19299</strain>
    </source>
</reference>
<evidence type="ECO:0000313" key="1">
    <source>
        <dbReference type="EMBL" id="SDJ20616.1"/>
    </source>
</evidence>
<dbReference type="EMBL" id="FNEG01000004">
    <property type="protein sequence ID" value="SDJ20616.1"/>
    <property type="molecule type" value="Genomic_DNA"/>
</dbReference>
<accession>A0A2X2VSE3</accession>
<reference evidence="2 4" key="2">
    <citation type="submission" date="2018-06" db="EMBL/GenBank/DDBJ databases">
        <authorList>
            <consortium name="Pathogen Informatics"/>
            <person name="Doyle S."/>
        </authorList>
    </citation>
    <scope>NUCLEOTIDE SEQUENCE [LARGE SCALE GENOMIC DNA]</scope>
    <source>
        <strain evidence="2 4">NCTC13492</strain>
    </source>
</reference>
<dbReference type="Proteomes" id="UP000251670">
    <property type="component" value="Unassembled WGS sequence"/>
</dbReference>